<feature type="region of interest" description="Disordered" evidence="1">
    <location>
        <begin position="1"/>
        <end position="28"/>
    </location>
</feature>
<reference evidence="2 3" key="1">
    <citation type="submission" date="2019-02" db="EMBL/GenBank/DDBJ databases">
        <title>Deep-cultivation of Planctomycetes and their phenomic and genomic characterization uncovers novel biology.</title>
        <authorList>
            <person name="Wiegand S."/>
            <person name="Jogler M."/>
            <person name="Boedeker C."/>
            <person name="Pinto D."/>
            <person name="Vollmers J."/>
            <person name="Rivas-Marin E."/>
            <person name="Kohn T."/>
            <person name="Peeters S.H."/>
            <person name="Heuer A."/>
            <person name="Rast P."/>
            <person name="Oberbeckmann S."/>
            <person name="Bunk B."/>
            <person name="Jeske O."/>
            <person name="Meyerdierks A."/>
            <person name="Storesund J.E."/>
            <person name="Kallscheuer N."/>
            <person name="Luecker S."/>
            <person name="Lage O.M."/>
            <person name="Pohl T."/>
            <person name="Merkel B.J."/>
            <person name="Hornburger P."/>
            <person name="Mueller R.-W."/>
            <person name="Bruemmer F."/>
            <person name="Labrenz M."/>
            <person name="Spormann A.M."/>
            <person name="Op den Camp H."/>
            <person name="Overmann J."/>
            <person name="Amann R."/>
            <person name="Jetten M.S.M."/>
            <person name="Mascher T."/>
            <person name="Medema M.H."/>
            <person name="Devos D.P."/>
            <person name="Kaster A.-K."/>
            <person name="Ovreas L."/>
            <person name="Rohde M."/>
            <person name="Galperin M.Y."/>
            <person name="Jogler C."/>
        </authorList>
    </citation>
    <scope>NUCLEOTIDE SEQUENCE [LARGE SCALE GENOMIC DNA]</scope>
    <source>
        <strain evidence="2 3">Poly30</strain>
    </source>
</reference>
<dbReference type="RefSeq" id="WP_145196280.1">
    <property type="nucleotide sequence ID" value="NZ_CP036434.1"/>
</dbReference>
<evidence type="ECO:0000313" key="3">
    <source>
        <dbReference type="Proteomes" id="UP000320390"/>
    </source>
</evidence>
<protein>
    <submittedName>
        <fullName evidence="2">Uncharacterized protein</fullName>
    </submittedName>
</protein>
<dbReference type="EMBL" id="CP036434">
    <property type="protein sequence ID" value="QDV06257.1"/>
    <property type="molecule type" value="Genomic_DNA"/>
</dbReference>
<name>A0A518EQ86_9BACT</name>
<evidence type="ECO:0000256" key="1">
    <source>
        <dbReference type="SAM" id="MobiDB-lite"/>
    </source>
</evidence>
<organism evidence="2 3">
    <name type="scientific">Saltatorellus ferox</name>
    <dbReference type="NCBI Taxonomy" id="2528018"/>
    <lineage>
        <taxon>Bacteria</taxon>
        <taxon>Pseudomonadati</taxon>
        <taxon>Planctomycetota</taxon>
        <taxon>Planctomycetia</taxon>
        <taxon>Planctomycetia incertae sedis</taxon>
        <taxon>Saltatorellus</taxon>
    </lineage>
</organism>
<gene>
    <name evidence="2" type="ORF">Poly30_17650</name>
</gene>
<sequence length="97" mass="11129">MTTNVHNGTGGRASKSRSSQRRSEDQLIEDLESKIREVEERMKRREVKSSPLHKEFERFKKQAARFVQACADEKRQDIANSVLGVLSVTERQVNAID</sequence>
<dbReference type="AlphaFoldDB" id="A0A518EQ86"/>
<keyword evidence="3" id="KW-1185">Reference proteome</keyword>
<accession>A0A518EQ86</accession>
<dbReference type="Proteomes" id="UP000320390">
    <property type="component" value="Chromosome"/>
</dbReference>
<evidence type="ECO:0000313" key="2">
    <source>
        <dbReference type="EMBL" id="QDV06257.1"/>
    </source>
</evidence>
<proteinExistence type="predicted"/>